<name>A0A4C1ZQD0_EUMVA</name>
<keyword evidence="2" id="KW-1185">Reference proteome</keyword>
<proteinExistence type="predicted"/>
<comment type="caution">
    <text evidence="1">The sequence shown here is derived from an EMBL/GenBank/DDBJ whole genome shotgun (WGS) entry which is preliminary data.</text>
</comment>
<organism evidence="1 2">
    <name type="scientific">Eumeta variegata</name>
    <name type="common">Bagworm moth</name>
    <name type="synonym">Eumeta japonica</name>
    <dbReference type="NCBI Taxonomy" id="151549"/>
    <lineage>
        <taxon>Eukaryota</taxon>
        <taxon>Metazoa</taxon>
        <taxon>Ecdysozoa</taxon>
        <taxon>Arthropoda</taxon>
        <taxon>Hexapoda</taxon>
        <taxon>Insecta</taxon>
        <taxon>Pterygota</taxon>
        <taxon>Neoptera</taxon>
        <taxon>Endopterygota</taxon>
        <taxon>Lepidoptera</taxon>
        <taxon>Glossata</taxon>
        <taxon>Ditrysia</taxon>
        <taxon>Tineoidea</taxon>
        <taxon>Psychidae</taxon>
        <taxon>Oiketicinae</taxon>
        <taxon>Eumeta</taxon>
    </lineage>
</organism>
<dbReference type="Proteomes" id="UP000299102">
    <property type="component" value="Unassembled WGS sequence"/>
</dbReference>
<dbReference type="AlphaFoldDB" id="A0A4C1ZQD0"/>
<accession>A0A4C1ZQD0</accession>
<evidence type="ECO:0000313" key="2">
    <source>
        <dbReference type="Proteomes" id="UP000299102"/>
    </source>
</evidence>
<dbReference type="EMBL" id="BGZK01002102">
    <property type="protein sequence ID" value="GBP90666.1"/>
    <property type="molecule type" value="Genomic_DNA"/>
</dbReference>
<protein>
    <submittedName>
        <fullName evidence="1">Uncharacterized protein</fullName>
    </submittedName>
</protein>
<sequence length="106" mass="11700">MTVQSYFSSDACSIIFETRKFPNPCRSSGVATTCSGILQLYVSQVVIHAQLGRHSSLFMSQQSPERWRLTYDQNKESTEMSAKVRPPAHAARGDPNACSVLLDAGF</sequence>
<reference evidence="1 2" key="1">
    <citation type="journal article" date="2019" name="Commun. Biol.">
        <title>The bagworm genome reveals a unique fibroin gene that provides high tensile strength.</title>
        <authorList>
            <person name="Kono N."/>
            <person name="Nakamura H."/>
            <person name="Ohtoshi R."/>
            <person name="Tomita M."/>
            <person name="Numata K."/>
            <person name="Arakawa K."/>
        </authorList>
    </citation>
    <scope>NUCLEOTIDE SEQUENCE [LARGE SCALE GENOMIC DNA]</scope>
</reference>
<evidence type="ECO:0000313" key="1">
    <source>
        <dbReference type="EMBL" id="GBP90666.1"/>
    </source>
</evidence>
<gene>
    <name evidence="1" type="ORF">EVAR_51389_1</name>
</gene>